<dbReference type="Pfam" id="PF13305">
    <property type="entry name" value="TetR_C_33"/>
    <property type="match status" value="1"/>
</dbReference>
<feature type="domain" description="HTH-type transcriptional regulator MT1864/Rv1816-like C-terminal" evidence="3">
    <location>
        <begin position="87"/>
        <end position="173"/>
    </location>
</feature>
<evidence type="ECO:0000313" key="5">
    <source>
        <dbReference type="Proteomes" id="UP000225108"/>
    </source>
</evidence>
<accession>A0A2G3PL86</accession>
<dbReference type="Proteomes" id="UP000225108">
    <property type="component" value="Unassembled WGS sequence"/>
</dbReference>
<sequence>MYCGEVVRTRDPAIRALLVERAAVMLGQRESITLRALVDGTGVSTMAVYTYFGGMDGLRMAVRQEGFTRLETLLQEVPVTRDPVKDLVALSAAYVTNAAHNPDLYRVMFEDGIALEDPAAADNTLEHLVQAVARSRQHGRLRDDVDPLDLATQCWIVGHGLVSLVVTGPLPPQAIHHGAAMLTSLLTGAGDAADACKRSVRLGWKPDIPGI</sequence>
<comment type="caution">
    <text evidence="4">The sequence shown here is derived from an EMBL/GenBank/DDBJ whole genome shotgun (WGS) entry which is preliminary data.</text>
</comment>
<proteinExistence type="predicted"/>
<keyword evidence="2" id="KW-0804">Transcription</keyword>
<dbReference type="SUPFAM" id="SSF48498">
    <property type="entry name" value="Tetracyclin repressor-like, C-terminal domain"/>
    <property type="match status" value="1"/>
</dbReference>
<organism evidence="4 5">
    <name type="scientific">Williamsia marianensis</name>
    <dbReference type="NCBI Taxonomy" id="85044"/>
    <lineage>
        <taxon>Bacteria</taxon>
        <taxon>Bacillati</taxon>
        <taxon>Actinomycetota</taxon>
        <taxon>Actinomycetes</taxon>
        <taxon>Mycobacteriales</taxon>
        <taxon>Nocardiaceae</taxon>
        <taxon>Williamsia</taxon>
    </lineage>
</organism>
<dbReference type="Gene3D" id="1.10.357.10">
    <property type="entry name" value="Tetracycline Repressor, domain 2"/>
    <property type="match status" value="1"/>
</dbReference>
<reference evidence="4 5" key="1">
    <citation type="submission" date="2017-10" db="EMBL/GenBank/DDBJ databases">
        <title>The draft genome sequence of Williamsia sp. BULT 1.1 isolated from the semi-arid grassland soils from South Africa.</title>
        <authorList>
            <person name="Kabwe M.H."/>
            <person name="Govender N."/>
            <person name="Mutseka Lunga P."/>
            <person name="Vikram S."/>
            <person name="Makhalanyane T.P."/>
        </authorList>
    </citation>
    <scope>NUCLEOTIDE SEQUENCE [LARGE SCALE GENOMIC DNA]</scope>
    <source>
        <strain evidence="4 5">BULT 1.1</strain>
    </source>
</reference>
<evidence type="ECO:0000259" key="3">
    <source>
        <dbReference type="Pfam" id="PF13305"/>
    </source>
</evidence>
<dbReference type="InterPro" id="IPR025996">
    <property type="entry name" value="MT1864/Rv1816-like_C"/>
</dbReference>
<dbReference type="SUPFAM" id="SSF46689">
    <property type="entry name" value="Homeodomain-like"/>
    <property type="match status" value="1"/>
</dbReference>
<keyword evidence="1" id="KW-0805">Transcription regulation</keyword>
<dbReference type="EMBL" id="PEBD01000008">
    <property type="protein sequence ID" value="PHV66588.1"/>
    <property type="molecule type" value="Genomic_DNA"/>
</dbReference>
<protein>
    <submittedName>
        <fullName evidence="4">TetR family transcriptional regulator</fullName>
    </submittedName>
</protein>
<name>A0A2G3PL86_WILMA</name>
<evidence type="ECO:0000256" key="2">
    <source>
        <dbReference type="ARBA" id="ARBA00023163"/>
    </source>
</evidence>
<dbReference type="InterPro" id="IPR009057">
    <property type="entry name" value="Homeodomain-like_sf"/>
</dbReference>
<evidence type="ECO:0000313" key="4">
    <source>
        <dbReference type="EMBL" id="PHV66588.1"/>
    </source>
</evidence>
<dbReference type="AlphaFoldDB" id="A0A2G3PL86"/>
<evidence type="ECO:0000256" key="1">
    <source>
        <dbReference type="ARBA" id="ARBA00023015"/>
    </source>
</evidence>
<gene>
    <name evidence="4" type="ORF">CSW57_09765</name>
</gene>
<dbReference type="InterPro" id="IPR036271">
    <property type="entry name" value="Tet_transcr_reg_TetR-rel_C_sf"/>
</dbReference>